<sequence length="75" mass="7925">MFSISVVYYVLRDRGEKVSAVVFACMLVAAIAYAKPSGLYATVVSAAPRALYSASLPAYSAYGNAAPFTGYYPGK</sequence>
<dbReference type="EMBL" id="JACEFF010000449">
    <property type="protein sequence ID" value="KAH9637165.1"/>
    <property type="molecule type" value="Genomic_DNA"/>
</dbReference>
<evidence type="ECO:0000313" key="1">
    <source>
        <dbReference type="EMBL" id="KAH9637165.1"/>
    </source>
</evidence>
<proteinExistence type="predicted"/>
<protein>
    <submittedName>
        <fullName evidence="1">Uncharacterized protein</fullName>
    </submittedName>
</protein>
<accession>A0A922MH85</accession>
<organism evidence="1 2">
    <name type="scientific">Spodoptera exigua</name>
    <name type="common">Beet armyworm</name>
    <name type="synonym">Noctua fulgens</name>
    <dbReference type="NCBI Taxonomy" id="7107"/>
    <lineage>
        <taxon>Eukaryota</taxon>
        <taxon>Metazoa</taxon>
        <taxon>Ecdysozoa</taxon>
        <taxon>Arthropoda</taxon>
        <taxon>Hexapoda</taxon>
        <taxon>Insecta</taxon>
        <taxon>Pterygota</taxon>
        <taxon>Neoptera</taxon>
        <taxon>Endopterygota</taxon>
        <taxon>Lepidoptera</taxon>
        <taxon>Glossata</taxon>
        <taxon>Ditrysia</taxon>
        <taxon>Noctuoidea</taxon>
        <taxon>Noctuidae</taxon>
        <taxon>Amphipyrinae</taxon>
        <taxon>Spodoptera</taxon>
    </lineage>
</organism>
<dbReference type="AlphaFoldDB" id="A0A922MH85"/>
<comment type="caution">
    <text evidence="1">The sequence shown here is derived from an EMBL/GenBank/DDBJ whole genome shotgun (WGS) entry which is preliminary data.</text>
</comment>
<gene>
    <name evidence="1" type="ORF">HF086_016187</name>
</gene>
<dbReference type="Proteomes" id="UP000814243">
    <property type="component" value="Unassembled WGS sequence"/>
</dbReference>
<evidence type="ECO:0000313" key="2">
    <source>
        <dbReference type="Proteomes" id="UP000814243"/>
    </source>
</evidence>
<name>A0A922MH85_SPOEX</name>
<reference evidence="1" key="1">
    <citation type="journal article" date="2021" name="G3 (Bethesda)">
        <title>Genome and transcriptome analysis of the beet armyworm Spodoptera exigua reveals targets for pest control. .</title>
        <authorList>
            <person name="Simon S."/>
            <person name="Breeschoten T."/>
            <person name="Jansen H.J."/>
            <person name="Dirks R.P."/>
            <person name="Schranz M.E."/>
            <person name="Ros V.I.D."/>
        </authorList>
    </citation>
    <scope>NUCLEOTIDE SEQUENCE</scope>
    <source>
        <strain evidence="1">TB_SE_WUR_2020</strain>
    </source>
</reference>